<feature type="compositionally biased region" description="Basic and acidic residues" evidence="2">
    <location>
        <begin position="1986"/>
        <end position="1995"/>
    </location>
</feature>
<proteinExistence type="predicted"/>
<organism evidence="3">
    <name type="scientific">Cacopsylla melanoneura</name>
    <dbReference type="NCBI Taxonomy" id="428564"/>
    <lineage>
        <taxon>Eukaryota</taxon>
        <taxon>Metazoa</taxon>
        <taxon>Ecdysozoa</taxon>
        <taxon>Arthropoda</taxon>
        <taxon>Hexapoda</taxon>
        <taxon>Insecta</taxon>
        <taxon>Pterygota</taxon>
        <taxon>Neoptera</taxon>
        <taxon>Paraneoptera</taxon>
        <taxon>Hemiptera</taxon>
        <taxon>Sternorrhyncha</taxon>
        <taxon>Psylloidea</taxon>
        <taxon>Psyllidae</taxon>
        <taxon>Psyllinae</taxon>
        <taxon>Cacopsylla</taxon>
    </lineage>
</organism>
<accession>A0A8D8TKU4</accession>
<evidence type="ECO:0000256" key="2">
    <source>
        <dbReference type="SAM" id="MobiDB-lite"/>
    </source>
</evidence>
<keyword evidence="1" id="KW-0175">Coiled coil</keyword>
<feature type="compositionally biased region" description="Polar residues" evidence="2">
    <location>
        <begin position="1948"/>
        <end position="1958"/>
    </location>
</feature>
<feature type="compositionally biased region" description="Polar residues" evidence="2">
    <location>
        <begin position="587"/>
        <end position="596"/>
    </location>
</feature>
<feature type="coiled-coil region" evidence="1">
    <location>
        <begin position="1997"/>
        <end position="2024"/>
    </location>
</feature>
<evidence type="ECO:0000313" key="3">
    <source>
        <dbReference type="EMBL" id="CAG6690355.1"/>
    </source>
</evidence>
<sequence length="2383" mass="279013">MMLEREFLIVLEGIYFLVHTITADQSSPSHHGLTMFRFLLLGSLWVAAVCRAQFFTMPDTLHNYTDMISFITQRLKYMPRTTTKRLNCTPGEDEHFDYMMDKYERDFGSQIKDEDFTLPFTLLTTTGASPPANEQAQWAGMTHQQEPPHDLLEGTEGTTEAVTPREITVTELVTGLIDETFEPEHKVLQMIKELAHKGLRVYAKLKDINTEQKEEHFPWKYMTEHREYQEAATRPPPSPVTFENDEAKASFKNKTEERVVHDLMSVLRDCLDAGEEKKKEILKRTTPTSAEQEQMREYYRQTKQDAQPEYKDYTTWDGGERHLTLTPSSVEREILPKQTFKKYDTLEIYHDAKAKEEEAMELEEYENGVRLSTTTTEKPVDFNGTITINWAAMSEVMWHYISQVTLPASVLHSPHTTHTGGHARVLEGEVHQQKGHMLQNSTMISTLQTEENNQLLEDYLKYLTEVGQTIEPDPRTTNFLVERFPKRLSSDEVAQKKLYSKSPHFVEKFARRLDSVEMKKRQSRLSTTPTTTTATWAYTTFHTRTFNSKERERIEEFFQMNNISSDPEYFGTTTTVPITTSRVTIQTGIDHSSTEQTSRKETLSQDGMQKGRRTTTDTKDKVGDEEKEIYKHIDVPQIQSNEKLMLTTKNRTMSYHELSSVVSYYAELLRMKEGKSLYFSTSSPVKIFTTQRTEMVITPNIIAVPEVTTTKIKTTKRTVELAHEDAHAMTEAPMQHVFNLLFNPFRHDVMTQTPCSPVNIEDDNLNDLVKSLGSTLGTEHFNSSEDNQLQEPNMITTPRVYSKGDVYAMGYKQYLHGDHDPMWRSNYGGYESTTTTKSDLLNIFDDPLGLYMRPDTEELKERELNETLQRQEAEAKLDNITHYAYWKELNRKYFNLTSTIFPGQLTQEKENQTPRMKEKTIETIYSEEHYIETQSTTPAQDWTGYHLENETMDPFPDAQEIANQLGKRHRDPLDPEHMLEKRLMERELEDQVELNEDDMPNQSYMNMSFSDQLCVDRAPAFRFFDDSQQFESEGFKTMEGFHSKSYEFLEKAINREVELTRQRFAERAYNKTLDEIERRRTRTTPGSMEKQGLRMDNIKFRHLDDQYQAGDMDDFKVKLKQQLGGIYARPSTTTTLPTTHLLVITNKGGKVIRRLKKIKRRKHVTHTLNNNVPHKNHEHDREHNELKAEENGKNNPNEELPMERKRRKRFARSLACHFYRKFDKNNVTNNELHHIRKIRDVDDHFNECEVIKLKHTEPTTIKTRMEQFGKRDFSIPLKTTKLRTTINPKWNSIEKKFYGGQSIHIKDMKEQLNPSLEKLMDLFVGNLTAVEAELNKTITEEEREIDEVSERNFREFGGDIPGFERDYEGNLVPTRSPAQIKEDMLEMDRQRLEYMRKARGEFDKYVSQETYDQQKEKRDIRMKHMDQYFDYLYQQEKDKEMERRRMKASTNTTTQGKCKLGTDIKSTIEAEITKPVELTTAMESVKQAEAIEDVKDSTKTKSVTFEAVITEAKTTKAMTEVSTQRSRMIERFPRRQFTLPFEANQFPNNMQTTTEDPLFTRFDQHVDRATDTWTKADTHIEANFTQKDKIFESNTEQNEAIYGDTTTRMAIPATEIPTTTTTTLTTQKESDNTLVEQLLNYKQFVSKYNIKKRTKMRDYTLVVENSNRTREKRTTTTPTTIVYSYEEYDNISTTVDILACRQHKNNMDHLTDIPPKIFDRMKSEEQDLYVRYHNREINEDQLREIGDGLIGKYIAYAKSTTRYTHPTFNITVSRYPDLGEINDYGDLKKAWERVKAFERGNVNNTLYKADFSLAFTKFPPTVTWRRPLYKRDLGRFSNESTKQSRKRKSNSGFNNTLLFPDKSLKLKNKHRRKNITKIQIPDMGVNKSSPIKTKCTKRNKYNTKHISQNVFSGQKNSSLFEDVKTVNKSSKIKNLNKRIKFNTTKISNQSISTNQSPRKQFLNKSSKKNIRKNRYNQTSTTSGKRVQKDPYNPKKEIKGIQKQLAQLRKEMKLLKDNLEYDQDDENIDIDNTDEANAFRYLLNKTTTVLQNNGTHFVTQPFLYVRHKENNGTIEKYEIKLKRVTFDDEQEVEEIRNKFIARDQEIGLIDQHILVAWRNVTTTNSEEDINNWMNRSKHWSIELDAVHPHTLVTMVSDLYHKRMSLQNHIQYETSTMRADPNRTYLYQVFGFNSRTPKRSTRNATDQFSLFQNYRSTIQDNYHRVSDIQTVLEKHKKNLTIFSKRQRRLWDVFFYEKNIPQPRQPGGPVRVHIGYAPGENRVVKKYACNDEDDDYDSDYSELSTGYRDSAGNKKPSGSQSPPLFVQQMEFKHFMRERKPIRTTDQPMVFAWQMKSSLPLPTEESYTLMNPDPTATHFLFELLEPP</sequence>
<feature type="region of interest" description="Disordered" evidence="2">
    <location>
        <begin position="587"/>
        <end position="621"/>
    </location>
</feature>
<feature type="region of interest" description="Disordered" evidence="2">
    <location>
        <begin position="1169"/>
        <end position="1205"/>
    </location>
</feature>
<feature type="region of interest" description="Disordered" evidence="2">
    <location>
        <begin position="1835"/>
        <end position="1854"/>
    </location>
</feature>
<feature type="compositionally biased region" description="Basic and acidic residues" evidence="2">
    <location>
        <begin position="1175"/>
        <end position="1192"/>
    </location>
</feature>
<reference evidence="3" key="1">
    <citation type="submission" date="2021-05" db="EMBL/GenBank/DDBJ databases">
        <authorList>
            <person name="Alioto T."/>
            <person name="Alioto T."/>
            <person name="Gomez Garrido J."/>
        </authorList>
    </citation>
    <scope>NUCLEOTIDE SEQUENCE</scope>
</reference>
<evidence type="ECO:0000256" key="1">
    <source>
        <dbReference type="SAM" id="Coils"/>
    </source>
</evidence>
<name>A0A8D8TKU4_9HEMI</name>
<dbReference type="EMBL" id="HBUF01297087">
    <property type="protein sequence ID" value="CAG6690355.1"/>
    <property type="molecule type" value="Transcribed_RNA"/>
</dbReference>
<feature type="region of interest" description="Disordered" evidence="2">
    <location>
        <begin position="1948"/>
        <end position="1995"/>
    </location>
</feature>
<feature type="region of interest" description="Disordered" evidence="2">
    <location>
        <begin position="2292"/>
        <end position="2320"/>
    </location>
</feature>
<feature type="compositionally biased region" description="Basic residues" evidence="2">
    <location>
        <begin position="1965"/>
        <end position="1974"/>
    </location>
</feature>
<protein>
    <submittedName>
        <fullName evidence="3">Uncharacterized protein</fullName>
    </submittedName>
</protein>